<reference evidence="1" key="1">
    <citation type="submission" date="2018-02" db="EMBL/GenBank/DDBJ databases">
        <title>Rhizophora mucronata_Transcriptome.</title>
        <authorList>
            <person name="Meera S.P."/>
            <person name="Sreeshan A."/>
            <person name="Augustine A."/>
        </authorList>
    </citation>
    <scope>NUCLEOTIDE SEQUENCE</scope>
    <source>
        <tissue evidence="1">Leaf</tissue>
    </source>
</reference>
<dbReference type="EMBL" id="GGEC01073065">
    <property type="protein sequence ID" value="MBX53549.1"/>
    <property type="molecule type" value="Transcribed_RNA"/>
</dbReference>
<accession>A0A2P2PFU4</accession>
<proteinExistence type="predicted"/>
<dbReference type="AlphaFoldDB" id="A0A2P2PFU4"/>
<sequence length="31" mass="3668">MCSDNLDLFKLLTTSTRVDCIKTKIRRLDMH</sequence>
<organism evidence="1">
    <name type="scientific">Rhizophora mucronata</name>
    <name type="common">Asiatic mangrove</name>
    <dbReference type="NCBI Taxonomy" id="61149"/>
    <lineage>
        <taxon>Eukaryota</taxon>
        <taxon>Viridiplantae</taxon>
        <taxon>Streptophyta</taxon>
        <taxon>Embryophyta</taxon>
        <taxon>Tracheophyta</taxon>
        <taxon>Spermatophyta</taxon>
        <taxon>Magnoliopsida</taxon>
        <taxon>eudicotyledons</taxon>
        <taxon>Gunneridae</taxon>
        <taxon>Pentapetalae</taxon>
        <taxon>rosids</taxon>
        <taxon>fabids</taxon>
        <taxon>Malpighiales</taxon>
        <taxon>Rhizophoraceae</taxon>
        <taxon>Rhizophora</taxon>
    </lineage>
</organism>
<name>A0A2P2PFU4_RHIMU</name>
<evidence type="ECO:0000313" key="1">
    <source>
        <dbReference type="EMBL" id="MBX53549.1"/>
    </source>
</evidence>
<protein>
    <submittedName>
        <fullName evidence="1">Uncharacterized protein</fullName>
    </submittedName>
</protein>